<dbReference type="AlphaFoldDB" id="A0A7Y9ITF8"/>
<proteinExistence type="inferred from homology"/>
<comment type="function">
    <text evidence="10">Catalyzes the dephosphorylation of histidinol-phosphate to histidinol, the direct precursor of histidine.</text>
</comment>
<keyword evidence="12" id="KW-1185">Reference proteome</keyword>
<dbReference type="InterPro" id="IPR050582">
    <property type="entry name" value="HAD-like_SerB"/>
</dbReference>
<dbReference type="EMBL" id="JACBYR010000001">
    <property type="protein sequence ID" value="NYE82775.1"/>
    <property type="molecule type" value="Genomic_DNA"/>
</dbReference>
<dbReference type="Gene3D" id="3.40.50.1000">
    <property type="entry name" value="HAD superfamily/HAD-like"/>
    <property type="match status" value="1"/>
</dbReference>
<dbReference type="CDD" id="cd02612">
    <property type="entry name" value="HAD_PGPPase"/>
    <property type="match status" value="1"/>
</dbReference>
<dbReference type="SUPFAM" id="SSF56784">
    <property type="entry name" value="HAD-like"/>
    <property type="match status" value="1"/>
</dbReference>
<dbReference type="InterPro" id="IPR023214">
    <property type="entry name" value="HAD_sf"/>
</dbReference>
<dbReference type="RefSeq" id="WP_179585917.1">
    <property type="nucleotide sequence ID" value="NZ_JACBYR010000001.1"/>
</dbReference>
<comment type="pathway">
    <text evidence="1">Amino-acid biosynthesis; L-histidine biosynthesis; L-histidine from 5-phospho-alpha-D-ribose 1-diphosphate: step 8/9.</text>
</comment>
<evidence type="ECO:0000256" key="8">
    <source>
        <dbReference type="ARBA" id="ARBA00033209"/>
    </source>
</evidence>
<dbReference type="InterPro" id="IPR006385">
    <property type="entry name" value="HAD_hydro_SerB1"/>
</dbReference>
<gene>
    <name evidence="11" type="ORF">FHW18_002046</name>
</gene>
<sequence length="229" mass="25381">MTPTQAPTRLALFDLDHTLLPLDSDYHWADFLARNGHNGDPATARATNDAIMQRYDEGKLSATESAEFMLGMLARNTPYDLAKWHETFMAEVIRPAITPQAIDLVRSHLEAGDLCVVATSTNSFVVGPIVRAFGITHLLATDPEYVNGRYTGRFVGTACFREGKVTRVDAWLKTLGRDLASFDESIFYSDSMNDVPLLEVVTTPVATNPSATLRALAQERNWRITDLFA</sequence>
<organism evidence="11 12">
    <name type="scientific">Pigmentiphaga litoralis</name>
    <dbReference type="NCBI Taxonomy" id="516702"/>
    <lineage>
        <taxon>Bacteria</taxon>
        <taxon>Pseudomonadati</taxon>
        <taxon>Pseudomonadota</taxon>
        <taxon>Betaproteobacteria</taxon>
        <taxon>Burkholderiales</taxon>
        <taxon>Alcaligenaceae</taxon>
        <taxon>Pigmentiphaga</taxon>
    </lineage>
</organism>
<evidence type="ECO:0000256" key="5">
    <source>
        <dbReference type="ARBA" id="ARBA00022723"/>
    </source>
</evidence>
<keyword evidence="7" id="KW-0460">Magnesium</keyword>
<dbReference type="Proteomes" id="UP000542125">
    <property type="component" value="Unassembled WGS sequence"/>
</dbReference>
<protein>
    <recommendedName>
        <fullName evidence="4">Histidinol-phosphatase</fullName>
        <ecNumber evidence="3">3.1.3.15</ecNumber>
    </recommendedName>
    <alternativeName>
        <fullName evidence="8">Histidinol-phosphate phosphatase</fullName>
    </alternativeName>
</protein>
<dbReference type="NCBIfam" id="TIGR01490">
    <property type="entry name" value="HAD-SF-IB-hyp1"/>
    <property type="match status" value="1"/>
</dbReference>
<keyword evidence="6 11" id="KW-0378">Hydrolase</keyword>
<dbReference type="EC" id="3.1.3.15" evidence="3"/>
<comment type="similarity">
    <text evidence="2">Belongs to the HAD-like hydrolase superfamily. SerB family.</text>
</comment>
<dbReference type="FunFam" id="3.40.50.1000:FF:000025">
    <property type="entry name" value="HAD hydrolase, family IB"/>
    <property type="match status" value="1"/>
</dbReference>
<evidence type="ECO:0000256" key="3">
    <source>
        <dbReference type="ARBA" id="ARBA00013085"/>
    </source>
</evidence>
<dbReference type="GO" id="GO:0046872">
    <property type="term" value="F:metal ion binding"/>
    <property type="evidence" value="ECO:0007669"/>
    <property type="project" value="UniProtKB-KW"/>
</dbReference>
<evidence type="ECO:0000256" key="9">
    <source>
        <dbReference type="ARBA" id="ARBA00052092"/>
    </source>
</evidence>
<dbReference type="PANTHER" id="PTHR43344">
    <property type="entry name" value="PHOSPHOSERINE PHOSPHATASE"/>
    <property type="match status" value="1"/>
</dbReference>
<dbReference type="InterPro" id="IPR036412">
    <property type="entry name" value="HAD-like_sf"/>
</dbReference>
<evidence type="ECO:0000256" key="6">
    <source>
        <dbReference type="ARBA" id="ARBA00022801"/>
    </source>
</evidence>
<evidence type="ECO:0000256" key="7">
    <source>
        <dbReference type="ARBA" id="ARBA00022842"/>
    </source>
</evidence>
<evidence type="ECO:0000256" key="2">
    <source>
        <dbReference type="ARBA" id="ARBA00009184"/>
    </source>
</evidence>
<keyword evidence="5" id="KW-0479">Metal-binding</keyword>
<dbReference type="GO" id="GO:0004401">
    <property type="term" value="F:histidinol-phosphatase activity"/>
    <property type="evidence" value="ECO:0007669"/>
    <property type="project" value="UniProtKB-EC"/>
</dbReference>
<evidence type="ECO:0000256" key="1">
    <source>
        <dbReference type="ARBA" id="ARBA00004970"/>
    </source>
</evidence>
<dbReference type="Gene3D" id="1.20.1440.100">
    <property type="entry name" value="SG protein - dephosphorylation function"/>
    <property type="match status" value="1"/>
</dbReference>
<evidence type="ECO:0000256" key="4">
    <source>
        <dbReference type="ARBA" id="ARBA00021697"/>
    </source>
</evidence>
<evidence type="ECO:0000313" key="11">
    <source>
        <dbReference type="EMBL" id="NYE82775.1"/>
    </source>
</evidence>
<comment type="catalytic activity">
    <reaction evidence="9">
        <text>L-histidinol phosphate + H2O = L-histidinol + phosphate</text>
        <dbReference type="Rhea" id="RHEA:14465"/>
        <dbReference type="ChEBI" id="CHEBI:15377"/>
        <dbReference type="ChEBI" id="CHEBI:43474"/>
        <dbReference type="ChEBI" id="CHEBI:57699"/>
        <dbReference type="ChEBI" id="CHEBI:57980"/>
        <dbReference type="EC" id="3.1.3.15"/>
    </reaction>
    <physiologicalReaction direction="left-to-right" evidence="9">
        <dbReference type="Rhea" id="RHEA:14466"/>
    </physiologicalReaction>
</comment>
<reference evidence="11 12" key="1">
    <citation type="submission" date="2020-07" db="EMBL/GenBank/DDBJ databases">
        <title>Genomic Encyclopedia of Type Strains, Phase IV (KMG-V): Genome sequencing to study the core and pangenomes of soil and plant-associated prokaryotes.</title>
        <authorList>
            <person name="Whitman W."/>
        </authorList>
    </citation>
    <scope>NUCLEOTIDE SEQUENCE [LARGE SCALE GENOMIC DNA]</scope>
    <source>
        <strain evidence="11 12">SAS40</strain>
    </source>
</reference>
<name>A0A7Y9ITF8_9BURK</name>
<dbReference type="PANTHER" id="PTHR43344:SF13">
    <property type="entry name" value="PHOSPHATASE RV3661-RELATED"/>
    <property type="match status" value="1"/>
</dbReference>
<evidence type="ECO:0000256" key="10">
    <source>
        <dbReference type="ARBA" id="ARBA00053547"/>
    </source>
</evidence>
<dbReference type="NCBIfam" id="TIGR01488">
    <property type="entry name" value="HAD-SF-IB"/>
    <property type="match status" value="1"/>
</dbReference>
<accession>A0A7Y9ITF8</accession>
<comment type="caution">
    <text evidence="11">The sequence shown here is derived from an EMBL/GenBank/DDBJ whole genome shotgun (WGS) entry which is preliminary data.</text>
</comment>
<evidence type="ECO:0000313" key="12">
    <source>
        <dbReference type="Proteomes" id="UP000542125"/>
    </source>
</evidence>
<dbReference type="Pfam" id="PF12710">
    <property type="entry name" value="HAD"/>
    <property type="match status" value="1"/>
</dbReference>